<dbReference type="PANTHER" id="PTHR33607">
    <property type="entry name" value="ENDONUCLEASE-1"/>
    <property type="match status" value="1"/>
</dbReference>
<dbReference type="InterPro" id="IPR007346">
    <property type="entry name" value="Endonuclease-I"/>
</dbReference>
<dbReference type="SUPFAM" id="SSF74853">
    <property type="entry name" value="Lamin A/C globular tail domain"/>
    <property type="match status" value="1"/>
</dbReference>
<dbReference type="PANTHER" id="PTHR33607:SF2">
    <property type="entry name" value="ENDONUCLEASE-1"/>
    <property type="match status" value="1"/>
</dbReference>
<name>A0ABT0LH31_9GAMM</name>
<feature type="region of interest" description="Disordered" evidence="4">
    <location>
        <begin position="404"/>
        <end position="436"/>
    </location>
</feature>
<evidence type="ECO:0000259" key="6">
    <source>
        <dbReference type="PROSITE" id="PS51841"/>
    </source>
</evidence>
<dbReference type="EMBL" id="JAKIKS010000120">
    <property type="protein sequence ID" value="MCL1126980.1"/>
    <property type="molecule type" value="Genomic_DNA"/>
</dbReference>
<feature type="signal peptide" evidence="5">
    <location>
        <begin position="1"/>
        <end position="18"/>
    </location>
</feature>
<keyword evidence="7" id="KW-0255">Endonuclease</keyword>
<dbReference type="Proteomes" id="UP001203423">
    <property type="component" value="Unassembled WGS sequence"/>
</dbReference>
<evidence type="ECO:0000256" key="2">
    <source>
        <dbReference type="ARBA" id="ARBA00022722"/>
    </source>
</evidence>
<comment type="similarity">
    <text evidence="1">Belongs to the EndA/NucM nuclease family.</text>
</comment>
<accession>A0ABT0LH31</accession>
<dbReference type="Pfam" id="PF04231">
    <property type="entry name" value="Endonuclease_1"/>
    <property type="match status" value="1"/>
</dbReference>
<feature type="domain" description="LTD" evidence="6">
    <location>
        <begin position="8"/>
        <end position="124"/>
    </location>
</feature>
<sequence>MKKIIILALSTFHFSATANVLISEVLYDSPNDDITEEWVELYNASCDTIDLSTYTLNDNGGNYALSGELAAGEYLTVAKDATAFYNLYGTSADLTDFSLSLGNSGDYLYLKNNDSEIDMLAWENKISGWNISATNTSLARTSTEDTDSVSDWGNTNSTGTPKSGIFSSSCSTNDNLATEFSDTEIANGGTIDLVATSSGQPLSYTLNTAAGSDLTIAITGGSGDADLYVKLGSAPTTSDYDCAPYLTGNNESCSFSTVSAGTYYINIVSFENFTDVTLSANYTEDSDNAGGGNTSFEDFDTYYADASNLTGETLKSALNTIIDTHTSLSYSQVWDALETTDEDPDNSGNVILFYTQRSQNKASRVGGAGANNDQNDWNREHIWPKSHGFPSSGDDAYTDIHHLRPSDESVNSTRGNLDFDDSSSNSISEAPGTYYDTDSFEPMDSLKGDVARMIFYMDVRYQGTDTSTTGVGDLQISNSTGTATSSSGNGYIGKLCTLLTWHNSDPVDSLEEARNNKVYVIQGNRNPFIDYADWANEIYTNQCN</sequence>
<evidence type="ECO:0000256" key="4">
    <source>
        <dbReference type="SAM" id="MobiDB-lite"/>
    </source>
</evidence>
<dbReference type="SUPFAM" id="SSF89260">
    <property type="entry name" value="Collagen-binding domain"/>
    <property type="match status" value="1"/>
</dbReference>
<feature type="compositionally biased region" description="Polar residues" evidence="4">
    <location>
        <begin position="149"/>
        <end position="164"/>
    </location>
</feature>
<reference evidence="7 8" key="1">
    <citation type="submission" date="2022-01" db="EMBL/GenBank/DDBJ databases">
        <title>Whole genome-based taxonomy of the Shewanellaceae.</title>
        <authorList>
            <person name="Martin-Rodriguez A.J."/>
        </authorList>
    </citation>
    <scope>NUCLEOTIDE SEQUENCE [LARGE SCALE GENOMIC DNA]</scope>
    <source>
        <strain evidence="7 8">DSM 17177</strain>
    </source>
</reference>
<dbReference type="InterPro" id="IPR007280">
    <property type="entry name" value="Peptidase_C_arc/bac"/>
</dbReference>
<dbReference type="GO" id="GO:0004519">
    <property type="term" value="F:endonuclease activity"/>
    <property type="evidence" value="ECO:0007669"/>
    <property type="project" value="UniProtKB-KW"/>
</dbReference>
<protein>
    <submittedName>
        <fullName evidence="7">Endonuclease</fullName>
    </submittedName>
</protein>
<keyword evidence="5" id="KW-0732">Signal</keyword>
<evidence type="ECO:0000313" key="8">
    <source>
        <dbReference type="Proteomes" id="UP001203423"/>
    </source>
</evidence>
<dbReference type="RefSeq" id="WP_248942389.1">
    <property type="nucleotide sequence ID" value="NZ_JAKIKS010000120.1"/>
</dbReference>
<dbReference type="InterPro" id="IPR001322">
    <property type="entry name" value="Lamin_tail_dom"/>
</dbReference>
<evidence type="ECO:0000313" key="7">
    <source>
        <dbReference type="EMBL" id="MCL1126980.1"/>
    </source>
</evidence>
<dbReference type="InterPro" id="IPR036415">
    <property type="entry name" value="Lamin_tail_dom_sf"/>
</dbReference>
<dbReference type="SUPFAM" id="SSF54060">
    <property type="entry name" value="His-Me finger endonucleases"/>
    <property type="match status" value="1"/>
</dbReference>
<proteinExistence type="inferred from homology"/>
<evidence type="ECO:0000256" key="5">
    <source>
        <dbReference type="SAM" id="SignalP"/>
    </source>
</evidence>
<feature type="region of interest" description="Disordered" evidence="4">
    <location>
        <begin position="142"/>
        <end position="164"/>
    </location>
</feature>
<keyword evidence="2" id="KW-0540">Nuclease</keyword>
<dbReference type="Pfam" id="PF00932">
    <property type="entry name" value="LTD"/>
    <property type="match status" value="1"/>
</dbReference>
<evidence type="ECO:0000256" key="1">
    <source>
        <dbReference type="ARBA" id="ARBA00006429"/>
    </source>
</evidence>
<feature type="chain" id="PRO_5045405336" evidence="5">
    <location>
        <begin position="19"/>
        <end position="544"/>
    </location>
</feature>
<comment type="caution">
    <text evidence="7">The sequence shown here is derived from an EMBL/GenBank/DDBJ whole genome shotgun (WGS) entry which is preliminary data.</text>
</comment>
<organism evidence="7 8">
    <name type="scientific">Shewanella surugensis</name>
    <dbReference type="NCBI Taxonomy" id="212020"/>
    <lineage>
        <taxon>Bacteria</taxon>
        <taxon>Pseudomonadati</taxon>
        <taxon>Pseudomonadota</taxon>
        <taxon>Gammaproteobacteria</taxon>
        <taxon>Alteromonadales</taxon>
        <taxon>Shewanellaceae</taxon>
        <taxon>Shewanella</taxon>
    </lineage>
</organism>
<dbReference type="Pfam" id="PF04151">
    <property type="entry name" value="PPC"/>
    <property type="match status" value="1"/>
</dbReference>
<dbReference type="Gene3D" id="2.60.40.1260">
    <property type="entry name" value="Lamin Tail domain"/>
    <property type="match status" value="1"/>
</dbReference>
<dbReference type="Gene3D" id="2.60.120.380">
    <property type="match status" value="1"/>
</dbReference>
<keyword evidence="8" id="KW-1185">Reference proteome</keyword>
<dbReference type="InterPro" id="IPR044925">
    <property type="entry name" value="His-Me_finger_sf"/>
</dbReference>
<keyword evidence="3" id="KW-0378">Hydrolase</keyword>
<gene>
    <name evidence="7" type="ORF">L2764_21500</name>
</gene>
<evidence type="ECO:0000256" key="3">
    <source>
        <dbReference type="ARBA" id="ARBA00022801"/>
    </source>
</evidence>
<dbReference type="PROSITE" id="PS51841">
    <property type="entry name" value="LTD"/>
    <property type="match status" value="1"/>
</dbReference>